<feature type="coiled-coil region" evidence="5">
    <location>
        <begin position="54"/>
        <end position="109"/>
    </location>
</feature>
<organism evidence="6 7">
    <name type="scientific">Aquarana catesbeiana</name>
    <name type="common">American bullfrog</name>
    <name type="synonym">Rana catesbeiana</name>
    <dbReference type="NCBI Taxonomy" id="8400"/>
    <lineage>
        <taxon>Eukaryota</taxon>
        <taxon>Metazoa</taxon>
        <taxon>Chordata</taxon>
        <taxon>Craniata</taxon>
        <taxon>Vertebrata</taxon>
        <taxon>Euteleostomi</taxon>
        <taxon>Amphibia</taxon>
        <taxon>Batrachia</taxon>
        <taxon>Anura</taxon>
        <taxon>Neobatrachia</taxon>
        <taxon>Ranoidea</taxon>
        <taxon>Ranidae</taxon>
        <taxon>Aquarana</taxon>
    </lineage>
</organism>
<dbReference type="OrthoDB" id="10254663at2759"/>
<dbReference type="GO" id="GO:0005814">
    <property type="term" value="C:centriole"/>
    <property type="evidence" value="ECO:0007669"/>
    <property type="project" value="UniProtKB-SubCell"/>
</dbReference>
<name>A0A2G9P2Z3_AQUCT</name>
<dbReference type="InterPro" id="IPR051877">
    <property type="entry name" value="Centriole_BasalBody_StrucProt"/>
</dbReference>
<evidence type="ECO:0000256" key="2">
    <source>
        <dbReference type="ARBA" id="ARBA00022490"/>
    </source>
</evidence>
<comment type="subcellular location">
    <subcellularLocation>
        <location evidence="1">Cytoplasm</location>
        <location evidence="1">Cytoskeleton</location>
        <location evidence="1">Microtubule organizing center</location>
        <location evidence="1">Centrosome</location>
        <location evidence="1">Centriole</location>
    </subcellularLocation>
</comment>
<accession>A0A2G9P2Z3</accession>
<keyword evidence="2" id="KW-0963">Cytoplasm</keyword>
<dbReference type="PANTHER" id="PTHR20544">
    <property type="entry name" value="CENTROSOMAL PROTEIN CEP135"/>
    <property type="match status" value="1"/>
</dbReference>
<sequence length="111" mass="12722">MLMKFNMPTKDSSCKFNYKNINSIKKNKIVAVNPIINIYEGELNQKVSTQTTEIAMLRNTVSVLDKEKDKLQETVDEKTERVACLEDNLENKEKIIGNLRLTLSELEATVE</sequence>
<proteinExistence type="inferred from homology"/>
<keyword evidence="5" id="KW-0175">Coiled coil</keyword>
<evidence type="ECO:0000256" key="3">
    <source>
        <dbReference type="ARBA" id="ARBA00023212"/>
    </source>
</evidence>
<comment type="similarity">
    <text evidence="4">Belongs to the CEP135/TSGA10 family.</text>
</comment>
<dbReference type="AlphaFoldDB" id="A0A2G9P2Z3"/>
<dbReference type="Proteomes" id="UP000228934">
    <property type="component" value="Unassembled WGS sequence"/>
</dbReference>
<dbReference type="EMBL" id="KV923729">
    <property type="protein sequence ID" value="PIN97696.1"/>
    <property type="molecule type" value="Genomic_DNA"/>
</dbReference>
<keyword evidence="7" id="KW-1185">Reference proteome</keyword>
<protein>
    <submittedName>
        <fullName evidence="6">Uncharacterized protein</fullName>
    </submittedName>
</protein>
<evidence type="ECO:0000313" key="6">
    <source>
        <dbReference type="EMBL" id="PIN97696.1"/>
    </source>
</evidence>
<evidence type="ECO:0000256" key="1">
    <source>
        <dbReference type="ARBA" id="ARBA00004114"/>
    </source>
</evidence>
<evidence type="ECO:0000256" key="4">
    <source>
        <dbReference type="ARBA" id="ARBA00038123"/>
    </source>
</evidence>
<evidence type="ECO:0000313" key="7">
    <source>
        <dbReference type="Proteomes" id="UP000228934"/>
    </source>
</evidence>
<dbReference type="PANTHER" id="PTHR20544:SF0">
    <property type="entry name" value="NUCLEOPROTEIN TPR_MLP1 DOMAIN-CONTAINING PROTEIN"/>
    <property type="match status" value="1"/>
</dbReference>
<keyword evidence="3" id="KW-0206">Cytoskeleton</keyword>
<evidence type="ECO:0000256" key="5">
    <source>
        <dbReference type="SAM" id="Coils"/>
    </source>
</evidence>
<reference evidence="7" key="1">
    <citation type="journal article" date="2017" name="Nat. Commun.">
        <title>The North American bullfrog draft genome provides insight into hormonal regulation of long noncoding RNA.</title>
        <authorList>
            <person name="Hammond S.A."/>
            <person name="Warren R.L."/>
            <person name="Vandervalk B.P."/>
            <person name="Kucuk E."/>
            <person name="Khan H."/>
            <person name="Gibb E.A."/>
            <person name="Pandoh P."/>
            <person name="Kirk H."/>
            <person name="Zhao Y."/>
            <person name="Jones M."/>
            <person name="Mungall A.J."/>
            <person name="Coope R."/>
            <person name="Pleasance S."/>
            <person name="Moore R.A."/>
            <person name="Holt R.A."/>
            <person name="Round J.M."/>
            <person name="Ohora S."/>
            <person name="Walle B.V."/>
            <person name="Veldhoen N."/>
            <person name="Helbing C.C."/>
            <person name="Birol I."/>
        </authorList>
    </citation>
    <scope>NUCLEOTIDE SEQUENCE [LARGE SCALE GENOMIC DNA]</scope>
</reference>
<gene>
    <name evidence="6" type="ORF">AB205_0032800</name>
</gene>